<evidence type="ECO:0000313" key="1">
    <source>
        <dbReference type="EMBL" id="KAK1353642.1"/>
    </source>
</evidence>
<dbReference type="AlphaFoldDB" id="A0AAD8LZ22"/>
<proteinExistence type="predicted"/>
<evidence type="ECO:0000313" key="2">
    <source>
        <dbReference type="Proteomes" id="UP001237642"/>
    </source>
</evidence>
<sequence length="107" mass="12196">MHDELGLGEVGEIEMDMQTTVLGDIAMSIGSADLPENFEGKILVSRLDKYLPKSTFGQSTSEETHATQKFRCYYQRLMKWLLISTENRQFLMESGNQKVQKVTNCNN</sequence>
<organism evidence="1 2">
    <name type="scientific">Heracleum sosnowskyi</name>
    <dbReference type="NCBI Taxonomy" id="360622"/>
    <lineage>
        <taxon>Eukaryota</taxon>
        <taxon>Viridiplantae</taxon>
        <taxon>Streptophyta</taxon>
        <taxon>Embryophyta</taxon>
        <taxon>Tracheophyta</taxon>
        <taxon>Spermatophyta</taxon>
        <taxon>Magnoliopsida</taxon>
        <taxon>eudicotyledons</taxon>
        <taxon>Gunneridae</taxon>
        <taxon>Pentapetalae</taxon>
        <taxon>asterids</taxon>
        <taxon>campanulids</taxon>
        <taxon>Apiales</taxon>
        <taxon>Apiaceae</taxon>
        <taxon>Apioideae</taxon>
        <taxon>apioid superclade</taxon>
        <taxon>Tordylieae</taxon>
        <taxon>Tordyliinae</taxon>
        <taxon>Heracleum</taxon>
    </lineage>
</organism>
<dbReference type="Proteomes" id="UP001237642">
    <property type="component" value="Unassembled WGS sequence"/>
</dbReference>
<accession>A0AAD8LZ22</accession>
<gene>
    <name evidence="1" type="ORF">POM88_052007</name>
</gene>
<reference evidence="1" key="2">
    <citation type="submission" date="2023-05" db="EMBL/GenBank/DDBJ databases">
        <authorList>
            <person name="Schelkunov M.I."/>
        </authorList>
    </citation>
    <scope>NUCLEOTIDE SEQUENCE</scope>
    <source>
        <strain evidence="1">Hsosn_3</strain>
        <tissue evidence="1">Leaf</tissue>
    </source>
</reference>
<name>A0AAD8LZ22_9APIA</name>
<keyword evidence="2" id="KW-1185">Reference proteome</keyword>
<reference evidence="1" key="1">
    <citation type="submission" date="2023-02" db="EMBL/GenBank/DDBJ databases">
        <title>Genome of toxic invasive species Heracleum sosnowskyi carries increased number of genes despite the absence of recent whole-genome duplications.</title>
        <authorList>
            <person name="Schelkunov M."/>
            <person name="Shtratnikova V."/>
            <person name="Makarenko M."/>
            <person name="Klepikova A."/>
            <person name="Omelchenko D."/>
            <person name="Novikova G."/>
            <person name="Obukhova E."/>
            <person name="Bogdanov V."/>
            <person name="Penin A."/>
            <person name="Logacheva M."/>
        </authorList>
    </citation>
    <scope>NUCLEOTIDE SEQUENCE</scope>
    <source>
        <strain evidence="1">Hsosn_3</strain>
        <tissue evidence="1">Leaf</tissue>
    </source>
</reference>
<protein>
    <submittedName>
        <fullName evidence="1">Uncharacterized protein</fullName>
    </submittedName>
</protein>
<dbReference type="EMBL" id="JAUIZM010000012">
    <property type="protein sequence ID" value="KAK1353642.1"/>
    <property type="molecule type" value="Genomic_DNA"/>
</dbReference>
<comment type="caution">
    <text evidence="1">The sequence shown here is derived from an EMBL/GenBank/DDBJ whole genome shotgun (WGS) entry which is preliminary data.</text>
</comment>